<evidence type="ECO:0000313" key="2">
    <source>
        <dbReference type="Proteomes" id="UP001566476"/>
    </source>
</evidence>
<keyword evidence="2" id="KW-1185">Reference proteome</keyword>
<dbReference type="RefSeq" id="WP_370718738.1">
    <property type="nucleotide sequence ID" value="NZ_JBGGTQ010000004.1"/>
</dbReference>
<comment type="caution">
    <text evidence="1">The sequence shown here is derived from an EMBL/GenBank/DDBJ whole genome shotgun (WGS) entry which is preliminary data.</text>
</comment>
<evidence type="ECO:0000313" key="1">
    <source>
        <dbReference type="EMBL" id="MEZ0492725.1"/>
    </source>
</evidence>
<protein>
    <submittedName>
        <fullName evidence="1">Uncharacterized protein</fullName>
    </submittedName>
</protein>
<dbReference type="Proteomes" id="UP001566476">
    <property type="component" value="Unassembled WGS sequence"/>
</dbReference>
<proteinExistence type="predicted"/>
<dbReference type="EMBL" id="JBGGTQ010000004">
    <property type="protein sequence ID" value="MEZ0492725.1"/>
    <property type="molecule type" value="Genomic_DNA"/>
</dbReference>
<reference evidence="1 2" key="1">
    <citation type="submission" date="2024-07" db="EMBL/GenBank/DDBJ databases">
        <authorList>
            <person name="Thanompreechachai J."/>
            <person name="Duangmal K."/>
        </authorList>
    </citation>
    <scope>NUCLEOTIDE SEQUENCE [LARGE SCALE GENOMIC DNA]</scope>
    <source>
        <strain evidence="1 2">TBRC 1896</strain>
    </source>
</reference>
<organism evidence="1 2">
    <name type="scientific">Kineococcus mangrovi</name>
    <dbReference type="NCBI Taxonomy" id="1660183"/>
    <lineage>
        <taxon>Bacteria</taxon>
        <taxon>Bacillati</taxon>
        <taxon>Actinomycetota</taxon>
        <taxon>Actinomycetes</taxon>
        <taxon>Kineosporiales</taxon>
        <taxon>Kineosporiaceae</taxon>
        <taxon>Kineococcus</taxon>
    </lineage>
</organism>
<sequence length="142" mass="14588">MSHPEQPSTVDRLREGVDAVLVPRGFAAGGVGVCDGRRQILWCAAAADLAARFPGLPSSREPLDGWGTRCTDVVVDLAAAGDEWRVTGVGVEGDDLDVVLAGLGLTVAAGRAAALTGSPAQDCFAPLPRLLLELLEGSGAQR</sequence>
<name>A0ABV4I218_9ACTN</name>
<accession>A0ABV4I218</accession>
<gene>
    <name evidence="1" type="ORF">AB2L28_10810</name>
</gene>